<comment type="caution">
    <text evidence="1">The sequence shown here is derived from an EMBL/GenBank/DDBJ whole genome shotgun (WGS) entry which is preliminary data.</text>
</comment>
<reference evidence="1" key="1">
    <citation type="submission" date="2022-06" db="EMBL/GenBank/DDBJ databases">
        <authorList>
            <consortium name="SYNGENTA / RWTH Aachen University"/>
        </authorList>
    </citation>
    <scope>NUCLEOTIDE SEQUENCE</scope>
</reference>
<dbReference type="EMBL" id="CALTRL010000578">
    <property type="protein sequence ID" value="CAH7668679.1"/>
    <property type="molecule type" value="Genomic_DNA"/>
</dbReference>
<name>A0AAV0AMJ2_PHAPC</name>
<organism evidence="1 2">
    <name type="scientific">Phakopsora pachyrhizi</name>
    <name type="common">Asian soybean rust disease fungus</name>
    <dbReference type="NCBI Taxonomy" id="170000"/>
    <lineage>
        <taxon>Eukaryota</taxon>
        <taxon>Fungi</taxon>
        <taxon>Dikarya</taxon>
        <taxon>Basidiomycota</taxon>
        <taxon>Pucciniomycotina</taxon>
        <taxon>Pucciniomycetes</taxon>
        <taxon>Pucciniales</taxon>
        <taxon>Phakopsoraceae</taxon>
        <taxon>Phakopsora</taxon>
    </lineage>
</organism>
<protein>
    <submittedName>
        <fullName evidence="1">Expressed protein</fullName>
    </submittedName>
</protein>
<sequence>MTTISANKIFKSVQLVLFIFLVFLCVDCFGSFLSLKSSIESQENLLKLPIQNKLNGLDYSDLTRLRLGSRPPSTPGKLPIAEFPKTSKFDLNELPEENDSYLGNGIFEKENEKELHQASKKQRMEVVNVPINQGLIKHSSSNLKTFESIKTGPASSLKNFIQGIGIVPSQILTANINTVDIFGHRLLSKNQPSSSKSVPIKIINLPSFKSVLSIKINQPKKRARNDIISEKKPNALVDWESKINSLEPKQANDSEEGKIYQSPYNRDLLSFLKKNLNQIMPKELKNYRFTSDFVEGIERFYWNNKLSAFILVEETIPVVMLLGDSWSHRRKGLTWLEYTSKDVETPNLHDASVMFKFRTVFQNLYRFENLSSPFFNDPMRLKSVDYLKRLEGTLSTIQRDMNKRITSYSSIIDRIFSSLPGYLVCIHGLNEIIRPSSSMHERPVVQQEQALEFFIELNSELAESYRNLLQRKVNLVMSDVRWVDLEFKERKRQLSYKVVNSIQVQPDYLAWVYVELWLITHRPNFYKFYADLACAEESRKISKFKSSFNKLLFILFSGVVKSQQH</sequence>
<dbReference type="AlphaFoldDB" id="A0AAV0AMJ2"/>
<keyword evidence="2" id="KW-1185">Reference proteome</keyword>
<gene>
    <name evidence="1" type="ORF">PPACK8108_LOCUS3221</name>
</gene>
<dbReference type="Proteomes" id="UP001153365">
    <property type="component" value="Unassembled WGS sequence"/>
</dbReference>
<accession>A0AAV0AMJ2</accession>
<evidence type="ECO:0000313" key="1">
    <source>
        <dbReference type="EMBL" id="CAH7668679.1"/>
    </source>
</evidence>
<evidence type="ECO:0000313" key="2">
    <source>
        <dbReference type="Proteomes" id="UP001153365"/>
    </source>
</evidence>
<proteinExistence type="predicted"/>